<dbReference type="InterPro" id="IPR036568">
    <property type="entry name" value="GGCT-like_sf"/>
</dbReference>
<dbReference type="InterPro" id="IPR013024">
    <property type="entry name" value="GGCT-like"/>
</dbReference>
<comment type="caution">
    <text evidence="2">The sequence shown here is derived from an EMBL/GenBank/DDBJ whole genome shotgun (WGS) entry which is preliminary data.</text>
</comment>
<dbReference type="Gene3D" id="3.10.490.10">
    <property type="entry name" value="Gamma-glutamyl cyclotransferase-like"/>
    <property type="match status" value="1"/>
</dbReference>
<proteinExistence type="predicted"/>
<name>A0A8S3FM41_9BILA</name>
<evidence type="ECO:0000313" key="2">
    <source>
        <dbReference type="EMBL" id="CAF5129913.1"/>
    </source>
</evidence>
<dbReference type="Proteomes" id="UP000681720">
    <property type="component" value="Unassembled WGS sequence"/>
</dbReference>
<dbReference type="EMBL" id="CAJOBJ010270425">
    <property type="protein sequence ID" value="CAF5129913.1"/>
    <property type="molecule type" value="Genomic_DNA"/>
</dbReference>
<dbReference type="InterPro" id="IPR009288">
    <property type="entry name" value="AIG2-like_dom"/>
</dbReference>
<evidence type="ECO:0000313" key="3">
    <source>
        <dbReference type="Proteomes" id="UP000681720"/>
    </source>
</evidence>
<dbReference type="SUPFAM" id="SSF110857">
    <property type="entry name" value="Gamma-glutamyl cyclotransferase-like"/>
    <property type="match status" value="1"/>
</dbReference>
<sequence length="153" mass="17185">SIGFTRLSSMSSNIENSTDVQLLATYGTLRDDDNSGAPWTHNFIKDISGATSGTVAGYQLFDNASLNYPFAVFTGNPKDTIVVRLLSWQSKEEFQKKIHEGDILEGDEYERKVVDVLTENKTKLAYIYVSKSKSLDGDWKIIPSGDWLRRNPK</sequence>
<accession>A0A8S3FM41</accession>
<reference evidence="2" key="1">
    <citation type="submission" date="2021-02" db="EMBL/GenBank/DDBJ databases">
        <authorList>
            <person name="Nowell W R."/>
        </authorList>
    </citation>
    <scope>NUCLEOTIDE SEQUENCE</scope>
</reference>
<dbReference type="Pfam" id="PF06094">
    <property type="entry name" value="GGACT"/>
    <property type="match status" value="1"/>
</dbReference>
<gene>
    <name evidence="2" type="ORF">GIL414_LOCUS63966</name>
</gene>
<dbReference type="CDD" id="cd06661">
    <property type="entry name" value="GGCT_like"/>
    <property type="match status" value="1"/>
</dbReference>
<protein>
    <recommendedName>
        <fullName evidence="1">Gamma-glutamylcyclotransferase AIG2-like domain-containing protein</fullName>
    </recommendedName>
</protein>
<organism evidence="2 3">
    <name type="scientific">Rotaria magnacalcarata</name>
    <dbReference type="NCBI Taxonomy" id="392030"/>
    <lineage>
        <taxon>Eukaryota</taxon>
        <taxon>Metazoa</taxon>
        <taxon>Spiralia</taxon>
        <taxon>Gnathifera</taxon>
        <taxon>Rotifera</taxon>
        <taxon>Eurotatoria</taxon>
        <taxon>Bdelloidea</taxon>
        <taxon>Philodinida</taxon>
        <taxon>Philodinidae</taxon>
        <taxon>Rotaria</taxon>
    </lineage>
</organism>
<evidence type="ECO:0000259" key="1">
    <source>
        <dbReference type="Pfam" id="PF06094"/>
    </source>
</evidence>
<feature type="non-terminal residue" evidence="2">
    <location>
        <position position="1"/>
    </location>
</feature>
<feature type="domain" description="Gamma-glutamylcyclotransferase AIG2-like" evidence="1">
    <location>
        <begin position="25"/>
        <end position="148"/>
    </location>
</feature>
<dbReference type="AlphaFoldDB" id="A0A8S3FM41"/>